<accession>A0A1G7I803</accession>
<keyword evidence="3" id="KW-1185">Reference proteome</keyword>
<name>A0A1G7I803_9ACTN</name>
<gene>
    <name evidence="2" type="ORF">SAMN05660662_1052</name>
</gene>
<dbReference type="InterPro" id="IPR012908">
    <property type="entry name" value="PGAP1-ab_dom-like"/>
</dbReference>
<dbReference type="STRING" id="1550231.SAMN05660662_1052"/>
<protein>
    <submittedName>
        <fullName evidence="2">PGAP1-like protein</fullName>
    </submittedName>
</protein>
<dbReference type="Proteomes" id="UP000199406">
    <property type="component" value="Unassembled WGS sequence"/>
</dbReference>
<dbReference type="InterPro" id="IPR029058">
    <property type="entry name" value="AB_hydrolase_fold"/>
</dbReference>
<dbReference type="SUPFAM" id="SSF53474">
    <property type="entry name" value="alpha/beta-Hydrolases"/>
    <property type="match status" value="1"/>
</dbReference>
<dbReference type="Pfam" id="PF07819">
    <property type="entry name" value="PGAP1"/>
    <property type="match status" value="1"/>
</dbReference>
<dbReference type="Gene3D" id="3.40.50.1820">
    <property type="entry name" value="alpha/beta hydrolase"/>
    <property type="match status" value="1"/>
</dbReference>
<dbReference type="OrthoDB" id="8871309at2"/>
<proteinExistence type="predicted"/>
<evidence type="ECO:0000313" key="2">
    <source>
        <dbReference type="EMBL" id="SDF08840.1"/>
    </source>
</evidence>
<dbReference type="EMBL" id="FNBT01000001">
    <property type="protein sequence ID" value="SDF08840.1"/>
    <property type="molecule type" value="Genomic_DNA"/>
</dbReference>
<dbReference type="RefSeq" id="WP_091763972.1">
    <property type="nucleotide sequence ID" value="NZ_FNBT01000001.1"/>
</dbReference>
<dbReference type="AlphaFoldDB" id="A0A1G7I803"/>
<evidence type="ECO:0000259" key="1">
    <source>
        <dbReference type="Pfam" id="PF07819"/>
    </source>
</evidence>
<evidence type="ECO:0000313" key="3">
    <source>
        <dbReference type="Proteomes" id="UP000199406"/>
    </source>
</evidence>
<organism evidence="2 3">
    <name type="scientific">Blastococcus aurantiacus</name>
    <dbReference type="NCBI Taxonomy" id="1550231"/>
    <lineage>
        <taxon>Bacteria</taxon>
        <taxon>Bacillati</taxon>
        <taxon>Actinomycetota</taxon>
        <taxon>Actinomycetes</taxon>
        <taxon>Geodermatophilales</taxon>
        <taxon>Geodermatophilaceae</taxon>
        <taxon>Blastococcus</taxon>
    </lineage>
</organism>
<feature type="domain" description="GPI inositol-deacylase PGAP1-like alpha/beta" evidence="1">
    <location>
        <begin position="215"/>
        <end position="314"/>
    </location>
</feature>
<reference evidence="3" key="1">
    <citation type="submission" date="2016-10" db="EMBL/GenBank/DDBJ databases">
        <authorList>
            <person name="Varghese N."/>
            <person name="Submissions S."/>
        </authorList>
    </citation>
    <scope>NUCLEOTIDE SEQUENCE [LARGE SCALE GENOMIC DNA]</scope>
    <source>
        <strain evidence="3">DSM 44268</strain>
    </source>
</reference>
<sequence length="426" mass="45408">MRTDEVQGAAELARLTLRGGTARVREVHQSIAGRVFRTVGPIGRPVQLWHDAVAGLAYASVGVALGLGARAVGRAAAARASGRDLDEDRRGRMVLGVLNGAHGDLVQRAAPGLDLGMTVRVAGRAVPLHPRSLEEAFPAASGRIVAFLHGLTETEDSWGYGAEKHFGRADVTYGTLLQADLGLTPVYLRYNTGLHISENGRELAGLLAELVAAWPQEVQDLVLVGHSMGGLVARSALHQAQDGTTDALAWTQLVRDTVTLGSPHTGAPLERGVHKLGLQLSRLPETRPLARVLSLRSVGIKDLRHGTLVEEDWADRDLDGPASGTRTHVPLHEGARHFVIVATLSTDPDGPLADLLGDLLVSPRSALGDTGDDDRLAFPADHVERVGGLHHFGLLAHPRVYAHIRRWLLDRPEGPRPAAPEVPTGA</sequence>
<dbReference type="GO" id="GO:0016788">
    <property type="term" value="F:hydrolase activity, acting on ester bonds"/>
    <property type="evidence" value="ECO:0007669"/>
    <property type="project" value="InterPro"/>
</dbReference>